<dbReference type="Proteomes" id="UP000019275">
    <property type="component" value="Unassembled WGS sequence"/>
</dbReference>
<dbReference type="RefSeq" id="WP_034646021.1">
    <property type="nucleotide sequence ID" value="NZ_ARZX01000015.1"/>
</dbReference>
<comment type="caution">
    <text evidence="2">The sequence shown here is derived from an EMBL/GenBank/DDBJ whole genome shotgun (WGS) entry which is preliminary data.</text>
</comment>
<evidence type="ECO:0000313" key="3">
    <source>
        <dbReference type="Proteomes" id="UP000019275"/>
    </source>
</evidence>
<keyword evidence="3" id="KW-1185">Reference proteome</keyword>
<sequence length="245" mass="28052">MKQAFFLIVISLLFLCSCSSLSSAKKIGAFEKTLGADNSKVLSDYVQAFETQILKKKYPTLTTNKAYSELLSENPYSIASMKLYELFTDYNLDEYFESQLWHEIYAPVDSVLIDSIILRTKSQYVYLSENGKRVIGEVGGSFKPNMDIDSIVKIEFGICHFNNQGKYWRAIESIQNGVPFLEEFYDTKNKVSHISIGLFDDMVNRHKLDLNDYLVRRIIAVELGKFINDARVPKKNTLANIGYIK</sequence>
<dbReference type="PROSITE" id="PS51257">
    <property type="entry name" value="PROKAR_LIPOPROTEIN"/>
    <property type="match status" value="1"/>
</dbReference>
<name>A0ABN0RM56_9FLAO</name>
<gene>
    <name evidence="2" type="ORF">KLA_11595</name>
</gene>
<feature type="signal peptide" evidence="1">
    <location>
        <begin position="1"/>
        <end position="24"/>
    </location>
</feature>
<keyword evidence="1" id="KW-0732">Signal</keyword>
<dbReference type="EMBL" id="ARZX01000015">
    <property type="protein sequence ID" value="EWH12976.1"/>
    <property type="molecule type" value="Genomic_DNA"/>
</dbReference>
<feature type="chain" id="PRO_5047040953" description="Lipoprotein" evidence="1">
    <location>
        <begin position="25"/>
        <end position="245"/>
    </location>
</feature>
<accession>A0ABN0RM56</accession>
<protein>
    <recommendedName>
        <fullName evidence="4">Lipoprotein</fullName>
    </recommendedName>
</protein>
<proteinExistence type="predicted"/>
<evidence type="ECO:0008006" key="4">
    <source>
        <dbReference type="Google" id="ProtNLM"/>
    </source>
</evidence>
<evidence type="ECO:0000256" key="1">
    <source>
        <dbReference type="SAM" id="SignalP"/>
    </source>
</evidence>
<evidence type="ECO:0000313" key="2">
    <source>
        <dbReference type="EMBL" id="EWH12976.1"/>
    </source>
</evidence>
<reference evidence="2 3" key="1">
    <citation type="journal article" date="2014" name="Genome Announc.">
        <title>Draft Genome Sequence of the Carrageenan-Degrading Bacterium Cellulophaga sp. Strain KL-A, Isolated from Decaying Marine Algae.</title>
        <authorList>
            <person name="Shan D."/>
            <person name="Ying J."/>
            <person name="Li X."/>
            <person name="Gao Z."/>
            <person name="Wei G."/>
            <person name="Shao Z."/>
        </authorList>
    </citation>
    <scope>NUCLEOTIDE SEQUENCE [LARGE SCALE GENOMIC DNA]</scope>
    <source>
        <strain evidence="2 3">KL-A</strain>
    </source>
</reference>
<organism evidence="2 3">
    <name type="scientific">Cellulophaga geojensis KL-A</name>
    <dbReference type="NCBI Taxonomy" id="1328323"/>
    <lineage>
        <taxon>Bacteria</taxon>
        <taxon>Pseudomonadati</taxon>
        <taxon>Bacteroidota</taxon>
        <taxon>Flavobacteriia</taxon>
        <taxon>Flavobacteriales</taxon>
        <taxon>Flavobacteriaceae</taxon>
        <taxon>Cellulophaga</taxon>
    </lineage>
</organism>